<dbReference type="EMBL" id="BPFH01000007">
    <property type="protein sequence ID" value="GIT96647.1"/>
    <property type="molecule type" value="Genomic_DNA"/>
</dbReference>
<dbReference type="SUPFAM" id="SSF55729">
    <property type="entry name" value="Acyl-CoA N-acyltransferases (Nat)"/>
    <property type="match status" value="1"/>
</dbReference>
<dbReference type="Proteomes" id="UP000786693">
    <property type="component" value="Unassembled WGS sequence"/>
</dbReference>
<dbReference type="CDD" id="cd04301">
    <property type="entry name" value="NAT_SF"/>
    <property type="match status" value="1"/>
</dbReference>
<evidence type="ECO:0000256" key="1">
    <source>
        <dbReference type="ARBA" id="ARBA00022679"/>
    </source>
</evidence>
<dbReference type="Gene3D" id="3.40.630.30">
    <property type="match status" value="1"/>
</dbReference>
<keyword evidence="5" id="KW-1185">Reference proteome</keyword>
<evidence type="ECO:0000256" key="2">
    <source>
        <dbReference type="ARBA" id="ARBA00023315"/>
    </source>
</evidence>
<gene>
    <name evidence="4" type="ORF">JANAI62_32700</name>
</gene>
<evidence type="ECO:0000313" key="5">
    <source>
        <dbReference type="Proteomes" id="UP000786693"/>
    </source>
</evidence>
<keyword evidence="1" id="KW-0808">Transferase</keyword>
<dbReference type="InterPro" id="IPR000182">
    <property type="entry name" value="GNAT_dom"/>
</dbReference>
<dbReference type="PANTHER" id="PTHR43877:SF1">
    <property type="entry name" value="ACETYLTRANSFERASE"/>
    <property type="match status" value="1"/>
</dbReference>
<protein>
    <recommendedName>
        <fullName evidence="3">N-acetyltransferase domain-containing protein</fullName>
    </recommendedName>
</protein>
<dbReference type="Pfam" id="PF00583">
    <property type="entry name" value="Acetyltransf_1"/>
    <property type="match status" value="1"/>
</dbReference>
<accession>A0ABQ4NQI8</accession>
<dbReference type="PROSITE" id="PS51186">
    <property type="entry name" value="GNAT"/>
    <property type="match status" value="1"/>
</dbReference>
<dbReference type="RefSeq" id="WP_220750147.1">
    <property type="nucleotide sequence ID" value="NZ_BPFH01000007.1"/>
</dbReference>
<name>A0ABQ4NQI8_9RHOB</name>
<comment type="caution">
    <text evidence="4">The sequence shown here is derived from an EMBL/GenBank/DDBJ whole genome shotgun (WGS) entry which is preliminary data.</text>
</comment>
<evidence type="ECO:0000313" key="4">
    <source>
        <dbReference type="EMBL" id="GIT96647.1"/>
    </source>
</evidence>
<evidence type="ECO:0000259" key="3">
    <source>
        <dbReference type="PROSITE" id="PS51186"/>
    </source>
</evidence>
<organism evidence="4 5">
    <name type="scientific">Jannaschia pagri</name>
    <dbReference type="NCBI Taxonomy" id="2829797"/>
    <lineage>
        <taxon>Bacteria</taxon>
        <taxon>Pseudomonadati</taxon>
        <taxon>Pseudomonadota</taxon>
        <taxon>Alphaproteobacteria</taxon>
        <taxon>Rhodobacterales</taxon>
        <taxon>Roseobacteraceae</taxon>
        <taxon>Jannaschia</taxon>
    </lineage>
</organism>
<dbReference type="InterPro" id="IPR016181">
    <property type="entry name" value="Acyl_CoA_acyltransferase"/>
</dbReference>
<proteinExistence type="predicted"/>
<dbReference type="PANTHER" id="PTHR43877">
    <property type="entry name" value="AMINOALKYLPHOSPHONATE N-ACETYLTRANSFERASE-RELATED-RELATED"/>
    <property type="match status" value="1"/>
</dbReference>
<sequence length="167" mass="18133">MRPVTARIRPATARDRRAIIALHLASWQSSYGIELPQHVLSDVLPGYLADKWTGRTFGADQVTLVAEVPNGDVAGFVCALTDRAVPLIDNLHVDPARRGGGLGKRLLQAVNAALAEQGFRQSELTVLSRNTRAYAFYLANGGEDEGEEPDTLVGKAVRVRRIAFALE</sequence>
<reference evidence="4 5" key="1">
    <citation type="submission" date="2021-05" db="EMBL/GenBank/DDBJ databases">
        <title>Bacteria Genome sequencing.</title>
        <authorList>
            <person name="Takabe Y."/>
            <person name="Nakajima Y."/>
            <person name="Suzuki S."/>
            <person name="Shiozaki T."/>
        </authorList>
    </citation>
    <scope>NUCLEOTIDE SEQUENCE [LARGE SCALE GENOMIC DNA]</scope>
    <source>
        <strain evidence="4 5">AI_62</strain>
    </source>
</reference>
<dbReference type="InterPro" id="IPR050832">
    <property type="entry name" value="Bact_Acetyltransf"/>
</dbReference>
<feature type="domain" description="N-acetyltransferase" evidence="3">
    <location>
        <begin position="6"/>
        <end position="167"/>
    </location>
</feature>
<keyword evidence="2" id="KW-0012">Acyltransferase</keyword>